<feature type="transmembrane region" description="Helical" evidence="7">
    <location>
        <begin position="6"/>
        <end position="24"/>
    </location>
</feature>
<evidence type="ECO:0000256" key="7">
    <source>
        <dbReference type="SAM" id="Phobius"/>
    </source>
</evidence>
<dbReference type="SUPFAM" id="SSF140478">
    <property type="entry name" value="LemA-like"/>
    <property type="match status" value="1"/>
</dbReference>
<proteinExistence type="inferred from homology"/>
<dbReference type="STRING" id="1167006.UWK_03494"/>
<gene>
    <name evidence="8" type="ordered locus">UWK_03494</name>
</gene>
<keyword evidence="6" id="KW-0175">Coiled coil</keyword>
<keyword evidence="5 7" id="KW-0472">Membrane</keyword>
<evidence type="ECO:0008006" key="10">
    <source>
        <dbReference type="Google" id="ProtNLM"/>
    </source>
</evidence>
<evidence type="ECO:0000256" key="3">
    <source>
        <dbReference type="ARBA" id="ARBA00022692"/>
    </source>
</evidence>
<accession>M1PKI0</accession>
<dbReference type="PATRIC" id="fig|1167006.5.peg.3757"/>
<dbReference type="EMBL" id="CP003985">
    <property type="protein sequence ID" value="AGF80010.1"/>
    <property type="molecule type" value="Genomic_DNA"/>
</dbReference>
<dbReference type="OrthoDB" id="9804152at2"/>
<dbReference type="Pfam" id="PF04011">
    <property type="entry name" value="LemA"/>
    <property type="match status" value="1"/>
</dbReference>
<dbReference type="HOGENOM" id="CLU_056714_2_2_7"/>
<dbReference type="Gene3D" id="1.20.1440.20">
    <property type="entry name" value="LemA-like domain"/>
    <property type="match status" value="1"/>
</dbReference>
<dbReference type="GO" id="GO:0016020">
    <property type="term" value="C:membrane"/>
    <property type="evidence" value="ECO:0007669"/>
    <property type="project" value="UniProtKB-SubCell"/>
</dbReference>
<sequence length="183" mass="21121">MPPQFLIPIFFIVFVVTVIMVGIYNKFVRYRNRIEESWSRIDVALKRRANLIPTLVQVIEGYSAHENKIFEEKIRQLSGGTDSSRMEKESKITKSLGGLLAIAEAYPDLKASENFLDLQNSLDEIEREIQEARNRYNGYIGRFNTLVESFPSSLIAQKFGFVKQDYLSLELATQREMPSVDFK</sequence>
<evidence type="ECO:0000256" key="1">
    <source>
        <dbReference type="ARBA" id="ARBA00004167"/>
    </source>
</evidence>
<comment type="similarity">
    <text evidence="2">Belongs to the LemA family.</text>
</comment>
<dbReference type="AlphaFoldDB" id="M1PKI0"/>
<reference evidence="9" key="1">
    <citation type="journal article" date="2013" name="Stand. Genomic Sci.">
        <title>Complete genome sequence of Desulfocapsa sulfexigens, a marine deltaproteobacterium specialized in disproportionating inorganic sulfur compounds.</title>
        <authorList>
            <person name="Finster K.W."/>
            <person name="Kjeldsen K.U."/>
            <person name="Kube M."/>
            <person name="Reinhardt R."/>
            <person name="Mussmann M."/>
            <person name="Amann R."/>
            <person name="Schreiber L."/>
        </authorList>
    </citation>
    <scope>NUCLEOTIDE SEQUENCE [LARGE SCALE GENOMIC DNA]</scope>
    <source>
        <strain evidence="9">DSM 10523 / SB164P1</strain>
    </source>
</reference>
<organism evidence="8 9">
    <name type="scientific">Desulfocapsa sulfexigens (strain DSM 10523 / SB164P1)</name>
    <dbReference type="NCBI Taxonomy" id="1167006"/>
    <lineage>
        <taxon>Bacteria</taxon>
        <taxon>Pseudomonadati</taxon>
        <taxon>Thermodesulfobacteriota</taxon>
        <taxon>Desulfobulbia</taxon>
        <taxon>Desulfobulbales</taxon>
        <taxon>Desulfocapsaceae</taxon>
        <taxon>Desulfocapsa</taxon>
    </lineage>
</organism>
<evidence type="ECO:0000313" key="9">
    <source>
        <dbReference type="Proteomes" id="UP000011721"/>
    </source>
</evidence>
<dbReference type="InterPro" id="IPR023353">
    <property type="entry name" value="LemA-like_dom_sf"/>
</dbReference>
<evidence type="ECO:0000256" key="5">
    <source>
        <dbReference type="ARBA" id="ARBA00023136"/>
    </source>
</evidence>
<keyword evidence="4 7" id="KW-1133">Transmembrane helix</keyword>
<evidence type="ECO:0000256" key="6">
    <source>
        <dbReference type="SAM" id="Coils"/>
    </source>
</evidence>
<dbReference type="eggNOG" id="COG1704">
    <property type="taxonomic scope" value="Bacteria"/>
</dbReference>
<evidence type="ECO:0000313" key="8">
    <source>
        <dbReference type="EMBL" id="AGF80010.1"/>
    </source>
</evidence>
<name>M1PKI0_DESSD</name>
<dbReference type="InterPro" id="IPR007156">
    <property type="entry name" value="MamQ_LemA"/>
</dbReference>
<evidence type="ECO:0000256" key="2">
    <source>
        <dbReference type="ARBA" id="ARBA00008854"/>
    </source>
</evidence>
<dbReference type="PANTHER" id="PTHR34478:SF1">
    <property type="entry name" value="PROTEIN LEMA"/>
    <property type="match status" value="1"/>
</dbReference>
<evidence type="ECO:0000256" key="4">
    <source>
        <dbReference type="ARBA" id="ARBA00022989"/>
    </source>
</evidence>
<dbReference type="PANTHER" id="PTHR34478">
    <property type="entry name" value="PROTEIN LEMA"/>
    <property type="match status" value="1"/>
</dbReference>
<keyword evidence="9" id="KW-1185">Reference proteome</keyword>
<protein>
    <recommendedName>
        <fullName evidence="10">LemA family protein</fullName>
    </recommendedName>
</protein>
<comment type="subcellular location">
    <subcellularLocation>
        <location evidence="1">Membrane</location>
        <topology evidence="1">Single-pass membrane protein</topology>
    </subcellularLocation>
</comment>
<dbReference type="Proteomes" id="UP000011721">
    <property type="component" value="Chromosome"/>
</dbReference>
<dbReference type="KEGG" id="dsf:UWK_03494"/>
<keyword evidence="3 7" id="KW-0812">Transmembrane</keyword>
<feature type="coiled-coil region" evidence="6">
    <location>
        <begin position="115"/>
        <end position="142"/>
    </location>
</feature>